<evidence type="ECO:0000313" key="2">
    <source>
        <dbReference type="Proteomes" id="UP000766246"/>
    </source>
</evidence>
<gene>
    <name evidence="1" type="ORF">E7272_07985</name>
</gene>
<dbReference type="EMBL" id="SVER01000018">
    <property type="protein sequence ID" value="MBE5919771.1"/>
    <property type="molecule type" value="Genomic_DNA"/>
</dbReference>
<organism evidence="1 2">
    <name type="scientific">Pseudobutyrivibrio ruminis</name>
    <dbReference type="NCBI Taxonomy" id="46206"/>
    <lineage>
        <taxon>Bacteria</taxon>
        <taxon>Bacillati</taxon>
        <taxon>Bacillota</taxon>
        <taxon>Clostridia</taxon>
        <taxon>Lachnospirales</taxon>
        <taxon>Lachnospiraceae</taxon>
        <taxon>Pseudobutyrivibrio</taxon>
    </lineage>
</organism>
<dbReference type="Pfam" id="PF19498">
    <property type="entry name" value="DUF6033"/>
    <property type="match status" value="1"/>
</dbReference>
<reference evidence="1" key="1">
    <citation type="submission" date="2019-04" db="EMBL/GenBank/DDBJ databases">
        <title>Evolution of Biomass-Degrading Anaerobic Consortia Revealed by Metagenomics.</title>
        <authorList>
            <person name="Peng X."/>
        </authorList>
    </citation>
    <scope>NUCLEOTIDE SEQUENCE</scope>
    <source>
        <strain evidence="1">SIG311</strain>
    </source>
</reference>
<comment type="caution">
    <text evidence="1">The sequence shown here is derived from an EMBL/GenBank/DDBJ whole genome shotgun (WGS) entry which is preliminary data.</text>
</comment>
<dbReference type="InterPro" id="IPR046097">
    <property type="entry name" value="DUF6033"/>
</dbReference>
<accession>A0A927YQT3</accession>
<dbReference type="Proteomes" id="UP000766246">
    <property type="component" value="Unassembled WGS sequence"/>
</dbReference>
<name>A0A927YQT3_9FIRM</name>
<sequence>MDKVSLNLNINQNYKDKNQAIDNSKVITNLKKNTNLNDSDDYIVSISDDGNKRRIKADEYKKSGVTSRRELWEEQTVEEKRTRRYDFLGNIDLEETLRLDEPETYDRIKELWRIQAKGTNPSYTGRFTWYGMTDEAKQATIEESRLKNDWFERRCMSEGTFKNPITGQIAAMEVVERIYSDSSHDTSLNFYGHNDDGSYRESMWRFSSKFNVLLSADMVKQLADPEGKLSHDLIEKIDDVITKMKEVEESYEGDYAAVQFGAKFHKDGSVSYHASYAGAQRAGRVEIEASTPEELLDKLNNEKE</sequence>
<proteinExistence type="predicted"/>
<evidence type="ECO:0000313" key="1">
    <source>
        <dbReference type="EMBL" id="MBE5919771.1"/>
    </source>
</evidence>
<protein>
    <submittedName>
        <fullName evidence="1">Uncharacterized protein</fullName>
    </submittedName>
</protein>
<dbReference type="AlphaFoldDB" id="A0A927YQT3"/>